<comment type="subcellular location">
    <subcellularLocation>
        <location evidence="1">Cell membrane</location>
        <topology evidence="1">Multi-pass membrane protein</topology>
    </subcellularLocation>
</comment>
<evidence type="ECO:0000256" key="6">
    <source>
        <dbReference type="SAM" id="Phobius"/>
    </source>
</evidence>
<evidence type="ECO:0000259" key="7">
    <source>
        <dbReference type="Pfam" id="PF06271"/>
    </source>
</evidence>
<dbReference type="InterPro" id="IPR010432">
    <property type="entry name" value="RDD"/>
</dbReference>
<feature type="transmembrane region" description="Helical" evidence="6">
    <location>
        <begin position="45"/>
        <end position="63"/>
    </location>
</feature>
<evidence type="ECO:0000313" key="8">
    <source>
        <dbReference type="EMBL" id="MBR7781440.1"/>
    </source>
</evidence>
<dbReference type="Proteomes" id="UP000680067">
    <property type="component" value="Unassembled WGS sequence"/>
</dbReference>
<dbReference type="PANTHER" id="PTHR36115:SF10">
    <property type="entry name" value="RDD DOMAIN-CONTAINING PROTEIN"/>
    <property type="match status" value="1"/>
</dbReference>
<feature type="transmembrane region" description="Helical" evidence="6">
    <location>
        <begin position="93"/>
        <end position="112"/>
    </location>
</feature>
<gene>
    <name evidence="8" type="ORF">KDM89_04750</name>
</gene>
<protein>
    <submittedName>
        <fullName evidence="8">RDD family protein</fullName>
    </submittedName>
</protein>
<evidence type="ECO:0000256" key="5">
    <source>
        <dbReference type="ARBA" id="ARBA00023136"/>
    </source>
</evidence>
<sequence>MTEPVTLITPSIRRRLTCMLYEGMLLFGLVFVTILVFNFLSKSRLVLQVLLFLVIGFYFVYCWTRSGQTLAMKTWRIRVTDLDGQPLPRIKAIVRYVLSWMWFLPALALSYQFNLQKIEAVVAILAGLAGWALTALLDPERQFMHDKLAKTRLTELPAGTKNSSAE</sequence>
<reference evidence="8" key="1">
    <citation type="submission" date="2021-04" db="EMBL/GenBank/DDBJ databases">
        <title>novel species isolated from subtropical streams in China.</title>
        <authorList>
            <person name="Lu H."/>
        </authorList>
    </citation>
    <scope>NUCLEOTIDE SEQUENCE</scope>
    <source>
        <strain evidence="8">LFS511W</strain>
    </source>
</reference>
<dbReference type="Pfam" id="PF06271">
    <property type="entry name" value="RDD"/>
    <property type="match status" value="1"/>
</dbReference>
<organism evidence="8 9">
    <name type="scientific">Undibacterium luofuense</name>
    <dbReference type="NCBI Taxonomy" id="2828733"/>
    <lineage>
        <taxon>Bacteria</taxon>
        <taxon>Pseudomonadati</taxon>
        <taxon>Pseudomonadota</taxon>
        <taxon>Betaproteobacteria</taxon>
        <taxon>Burkholderiales</taxon>
        <taxon>Oxalobacteraceae</taxon>
        <taxon>Undibacterium</taxon>
    </lineage>
</organism>
<keyword evidence="2" id="KW-1003">Cell membrane</keyword>
<feature type="transmembrane region" description="Helical" evidence="6">
    <location>
        <begin position="20"/>
        <end position="39"/>
    </location>
</feature>
<feature type="domain" description="RDD" evidence="7">
    <location>
        <begin position="9"/>
        <end position="150"/>
    </location>
</feature>
<evidence type="ECO:0000256" key="3">
    <source>
        <dbReference type="ARBA" id="ARBA00022692"/>
    </source>
</evidence>
<keyword evidence="5 6" id="KW-0472">Membrane</keyword>
<keyword evidence="9" id="KW-1185">Reference proteome</keyword>
<evidence type="ECO:0000313" key="9">
    <source>
        <dbReference type="Proteomes" id="UP000680067"/>
    </source>
</evidence>
<keyword evidence="3 6" id="KW-0812">Transmembrane</keyword>
<proteinExistence type="predicted"/>
<dbReference type="GO" id="GO:0005886">
    <property type="term" value="C:plasma membrane"/>
    <property type="evidence" value="ECO:0007669"/>
    <property type="project" value="UniProtKB-SubCell"/>
</dbReference>
<evidence type="ECO:0000256" key="2">
    <source>
        <dbReference type="ARBA" id="ARBA00022475"/>
    </source>
</evidence>
<accession>A0A941DK57</accession>
<feature type="transmembrane region" description="Helical" evidence="6">
    <location>
        <begin position="118"/>
        <end position="137"/>
    </location>
</feature>
<name>A0A941DK57_9BURK</name>
<evidence type="ECO:0000256" key="1">
    <source>
        <dbReference type="ARBA" id="ARBA00004651"/>
    </source>
</evidence>
<dbReference type="InterPro" id="IPR051791">
    <property type="entry name" value="Pra-immunoreactive"/>
</dbReference>
<dbReference type="RefSeq" id="WP_212686790.1">
    <property type="nucleotide sequence ID" value="NZ_JAGSPN010000002.1"/>
</dbReference>
<evidence type="ECO:0000256" key="4">
    <source>
        <dbReference type="ARBA" id="ARBA00022989"/>
    </source>
</evidence>
<dbReference type="AlphaFoldDB" id="A0A941DK57"/>
<dbReference type="EMBL" id="JAGSPN010000002">
    <property type="protein sequence ID" value="MBR7781440.1"/>
    <property type="molecule type" value="Genomic_DNA"/>
</dbReference>
<comment type="caution">
    <text evidence="8">The sequence shown here is derived from an EMBL/GenBank/DDBJ whole genome shotgun (WGS) entry which is preliminary data.</text>
</comment>
<keyword evidence="4 6" id="KW-1133">Transmembrane helix</keyword>
<dbReference type="PANTHER" id="PTHR36115">
    <property type="entry name" value="PROLINE-RICH ANTIGEN HOMOLOG-RELATED"/>
    <property type="match status" value="1"/>
</dbReference>